<dbReference type="InterPro" id="IPR013249">
    <property type="entry name" value="RNA_pol_sigma70_r4_t2"/>
</dbReference>
<dbReference type="GO" id="GO:0003677">
    <property type="term" value="F:DNA binding"/>
    <property type="evidence" value="ECO:0007669"/>
    <property type="project" value="InterPro"/>
</dbReference>
<protein>
    <submittedName>
        <fullName evidence="6">Sigma-70 family RNA polymerase sigma factor</fullName>
    </submittedName>
</protein>
<dbReference type="Gene3D" id="1.20.140.160">
    <property type="match status" value="1"/>
</dbReference>
<organism evidence="6 7">
    <name type="scientific">Streptomyces albus</name>
    <dbReference type="NCBI Taxonomy" id="1888"/>
    <lineage>
        <taxon>Bacteria</taxon>
        <taxon>Bacillati</taxon>
        <taxon>Actinomycetota</taxon>
        <taxon>Actinomycetes</taxon>
        <taxon>Kitasatosporales</taxon>
        <taxon>Streptomycetaceae</taxon>
        <taxon>Streptomyces</taxon>
    </lineage>
</organism>
<comment type="similarity">
    <text evidence="1">Belongs to the sigma-70 factor family. ECF subfamily.</text>
</comment>
<dbReference type="Proteomes" id="UP000298111">
    <property type="component" value="Unassembled WGS sequence"/>
</dbReference>
<dbReference type="EMBL" id="RCIY01000044">
    <property type="protein sequence ID" value="TGG85636.1"/>
    <property type="molecule type" value="Genomic_DNA"/>
</dbReference>
<evidence type="ECO:0000256" key="4">
    <source>
        <dbReference type="ARBA" id="ARBA00023163"/>
    </source>
</evidence>
<reference evidence="6 7" key="1">
    <citation type="submission" date="2018-10" db="EMBL/GenBank/DDBJ databases">
        <title>Isolation of pseudouridimycin from Streptomyces albus DSM 40763.</title>
        <authorList>
            <person name="Rosenqvist P."/>
            <person name="Metsae-Ketelae M."/>
            <person name="Virta P."/>
        </authorList>
    </citation>
    <scope>NUCLEOTIDE SEQUENCE [LARGE SCALE GENOMIC DNA]</scope>
    <source>
        <strain evidence="6 7">DSM 40763</strain>
    </source>
</reference>
<dbReference type="SUPFAM" id="SSF88659">
    <property type="entry name" value="Sigma3 and sigma4 domains of RNA polymerase sigma factors"/>
    <property type="match status" value="1"/>
</dbReference>
<keyword evidence="2" id="KW-0805">Transcription regulation</keyword>
<evidence type="ECO:0000256" key="3">
    <source>
        <dbReference type="ARBA" id="ARBA00023082"/>
    </source>
</evidence>
<gene>
    <name evidence="6" type="ORF">D8771_10850</name>
</gene>
<accession>A0A8H1LHP5</accession>
<keyword evidence="3" id="KW-0731">Sigma factor</keyword>
<name>A0A8H1LHP5_9ACTN</name>
<evidence type="ECO:0000313" key="7">
    <source>
        <dbReference type="Proteomes" id="UP000298111"/>
    </source>
</evidence>
<dbReference type="RefSeq" id="WP_030406070.1">
    <property type="nucleotide sequence ID" value="NZ_CP103060.1"/>
</dbReference>
<dbReference type="InterPro" id="IPR013324">
    <property type="entry name" value="RNA_pol_sigma_r3/r4-like"/>
</dbReference>
<dbReference type="Pfam" id="PF08281">
    <property type="entry name" value="Sigma70_r4_2"/>
    <property type="match status" value="1"/>
</dbReference>
<dbReference type="AlphaFoldDB" id="A0A8H1LHP5"/>
<comment type="caution">
    <text evidence="6">The sequence shown here is derived from an EMBL/GenBank/DDBJ whole genome shotgun (WGS) entry which is preliminary data.</text>
</comment>
<proteinExistence type="inferred from homology"/>
<evidence type="ECO:0000259" key="5">
    <source>
        <dbReference type="Pfam" id="PF08281"/>
    </source>
</evidence>
<evidence type="ECO:0000256" key="2">
    <source>
        <dbReference type="ARBA" id="ARBA00023015"/>
    </source>
</evidence>
<evidence type="ECO:0000256" key="1">
    <source>
        <dbReference type="ARBA" id="ARBA00010641"/>
    </source>
</evidence>
<feature type="domain" description="RNA polymerase sigma factor 70 region 4 type 2" evidence="5">
    <location>
        <begin position="111"/>
        <end position="161"/>
    </location>
</feature>
<keyword evidence="4" id="KW-0804">Transcription</keyword>
<sequence>MTEDAHPNDTFRPIASEVMTRPLPLEFEALWVANQEDFHEFARLVSGSWEAAEETVHRAFPEILNLWDELLESSNMQADIWAIFRKTVISQQLKSIRHELSHLEPAEEIGLYRALRKLPPRQFDAIVLRQVMNVDTGKVAWYLGVTKRTVDYHCRKARERLEPAVSTYLKHEGDAK</sequence>
<dbReference type="GO" id="GO:0006352">
    <property type="term" value="P:DNA-templated transcription initiation"/>
    <property type="evidence" value="ECO:0007669"/>
    <property type="project" value="InterPro"/>
</dbReference>
<dbReference type="GeneID" id="75180224"/>
<evidence type="ECO:0000313" key="6">
    <source>
        <dbReference type="EMBL" id="TGG85636.1"/>
    </source>
</evidence>
<dbReference type="GO" id="GO:0016987">
    <property type="term" value="F:sigma factor activity"/>
    <property type="evidence" value="ECO:0007669"/>
    <property type="project" value="UniProtKB-KW"/>
</dbReference>